<dbReference type="PIRSF" id="PIRSF002419">
    <property type="entry name" value="Tetraspanin"/>
    <property type="match status" value="1"/>
</dbReference>
<evidence type="ECO:0000313" key="7">
    <source>
        <dbReference type="EMBL" id="PFX25760.1"/>
    </source>
</evidence>
<dbReference type="Pfam" id="PF00335">
    <property type="entry name" value="Tetraspanin"/>
    <property type="match status" value="1"/>
</dbReference>
<dbReference type="EMBL" id="LSMT01000143">
    <property type="protein sequence ID" value="PFX25760.1"/>
    <property type="molecule type" value="Genomic_DNA"/>
</dbReference>
<evidence type="ECO:0000313" key="8">
    <source>
        <dbReference type="Proteomes" id="UP000225706"/>
    </source>
</evidence>
<feature type="transmembrane region" description="Helical" evidence="6">
    <location>
        <begin position="52"/>
        <end position="74"/>
    </location>
</feature>
<keyword evidence="8" id="KW-1185">Reference proteome</keyword>
<dbReference type="GO" id="GO:0005886">
    <property type="term" value="C:plasma membrane"/>
    <property type="evidence" value="ECO:0007669"/>
    <property type="project" value="TreeGrafter"/>
</dbReference>
<name>A0A2B4SAC1_STYPI</name>
<keyword evidence="5 6" id="KW-0472">Membrane</keyword>
<dbReference type="Proteomes" id="UP000225706">
    <property type="component" value="Unassembled WGS sequence"/>
</dbReference>
<dbReference type="AlphaFoldDB" id="A0A2B4SAC1"/>
<organism evidence="7 8">
    <name type="scientific">Stylophora pistillata</name>
    <name type="common">Smooth cauliflower coral</name>
    <dbReference type="NCBI Taxonomy" id="50429"/>
    <lineage>
        <taxon>Eukaryota</taxon>
        <taxon>Metazoa</taxon>
        <taxon>Cnidaria</taxon>
        <taxon>Anthozoa</taxon>
        <taxon>Hexacorallia</taxon>
        <taxon>Scleractinia</taxon>
        <taxon>Astrocoeniina</taxon>
        <taxon>Pocilloporidae</taxon>
        <taxon>Stylophora</taxon>
    </lineage>
</organism>
<dbReference type="Gene3D" id="1.10.1450.10">
    <property type="entry name" value="Tetraspanin"/>
    <property type="match status" value="1"/>
</dbReference>
<feature type="transmembrane region" description="Helical" evidence="6">
    <location>
        <begin position="211"/>
        <end position="237"/>
    </location>
</feature>
<dbReference type="InterPro" id="IPR008952">
    <property type="entry name" value="Tetraspanin_EC2_sf"/>
</dbReference>
<evidence type="ECO:0000256" key="4">
    <source>
        <dbReference type="ARBA" id="ARBA00022989"/>
    </source>
</evidence>
<dbReference type="STRING" id="50429.A0A2B4SAC1"/>
<evidence type="ECO:0000256" key="2">
    <source>
        <dbReference type="ARBA" id="ARBA00006840"/>
    </source>
</evidence>
<dbReference type="InterPro" id="IPR018503">
    <property type="entry name" value="Tetraspanin_CS"/>
</dbReference>
<evidence type="ECO:0000256" key="6">
    <source>
        <dbReference type="RuleBase" id="RU361218"/>
    </source>
</evidence>
<feature type="transmembrane region" description="Helical" evidence="6">
    <location>
        <begin position="12"/>
        <end position="32"/>
    </location>
</feature>
<keyword evidence="4 6" id="KW-1133">Transmembrane helix</keyword>
<dbReference type="OrthoDB" id="438211at2759"/>
<evidence type="ECO:0000256" key="3">
    <source>
        <dbReference type="ARBA" id="ARBA00022692"/>
    </source>
</evidence>
<comment type="subcellular location">
    <subcellularLocation>
        <location evidence="1 6">Membrane</location>
        <topology evidence="1 6">Multi-pass membrane protein</topology>
    </subcellularLocation>
</comment>
<dbReference type="PANTHER" id="PTHR19282:SF534">
    <property type="entry name" value="TETRASPANIN FAMILY-RELATED"/>
    <property type="match status" value="1"/>
</dbReference>
<gene>
    <name evidence="7" type="primary">Tspan11</name>
    <name evidence="7" type="ORF">AWC38_SpisGene9609</name>
</gene>
<dbReference type="PRINTS" id="PR00259">
    <property type="entry name" value="TMFOUR"/>
</dbReference>
<dbReference type="InterPro" id="IPR018499">
    <property type="entry name" value="Tetraspanin/Peripherin"/>
</dbReference>
<comment type="caution">
    <text evidence="7">The sequence shown here is derived from an EMBL/GenBank/DDBJ whole genome shotgun (WGS) entry which is preliminary data.</text>
</comment>
<keyword evidence="3 6" id="KW-0812">Transmembrane</keyword>
<dbReference type="SUPFAM" id="SSF48652">
    <property type="entry name" value="Tetraspanin"/>
    <property type="match status" value="1"/>
</dbReference>
<protein>
    <recommendedName>
        <fullName evidence="6">Tetraspanin</fullName>
    </recommendedName>
</protein>
<feature type="transmembrane region" description="Helical" evidence="6">
    <location>
        <begin position="81"/>
        <end position="105"/>
    </location>
</feature>
<evidence type="ECO:0000256" key="5">
    <source>
        <dbReference type="ARBA" id="ARBA00023136"/>
    </source>
</evidence>
<comment type="similarity">
    <text evidence="2 6">Belongs to the tetraspanin (TM4SF) family.</text>
</comment>
<reference evidence="8" key="1">
    <citation type="journal article" date="2017" name="bioRxiv">
        <title>Comparative analysis of the genomes of Stylophora pistillata and Acropora digitifera provides evidence for extensive differences between species of corals.</title>
        <authorList>
            <person name="Voolstra C.R."/>
            <person name="Li Y."/>
            <person name="Liew Y.J."/>
            <person name="Baumgarten S."/>
            <person name="Zoccola D."/>
            <person name="Flot J.-F."/>
            <person name="Tambutte S."/>
            <person name="Allemand D."/>
            <person name="Aranda M."/>
        </authorList>
    </citation>
    <scope>NUCLEOTIDE SEQUENCE [LARGE SCALE GENOMIC DNA]</scope>
</reference>
<dbReference type="InterPro" id="IPR000301">
    <property type="entry name" value="Tetraspanin_animals"/>
</dbReference>
<evidence type="ECO:0000256" key="1">
    <source>
        <dbReference type="ARBA" id="ARBA00004141"/>
    </source>
</evidence>
<dbReference type="PANTHER" id="PTHR19282">
    <property type="entry name" value="TETRASPANIN"/>
    <property type="match status" value="1"/>
</dbReference>
<accession>A0A2B4SAC1</accession>
<sequence>MCGIKCIKTLLFAFNFIFWLAGAAVLGIGIWYEIDPGQFNAFLGNSGYRVPSIILMATGGFVMFVGFLGCCGAIKESRCLLGLFFGCLFLIFAAEAVAGILGFLYRDRVETEVEIRLKEEIMTNYGVTIDSNTNQNVDNLQIRLECCGAINFTDWSKSEWKKNNQDKRVPLSCCKKDESTKTCNKASSFDKNKIHTKGCLQSLKDFVDKHLVVLGIVAVSIAGIQLIGMIFACCLFCSIDV</sequence>
<proteinExistence type="inferred from homology"/>
<dbReference type="PROSITE" id="PS00421">
    <property type="entry name" value="TM4_1"/>
    <property type="match status" value="1"/>
</dbReference>